<name>A0A2P6TG42_CHLSO</name>
<proteinExistence type="predicted"/>
<accession>A0A2P6TG42</accession>
<evidence type="ECO:0000313" key="3">
    <source>
        <dbReference type="Proteomes" id="UP000239899"/>
    </source>
</evidence>
<gene>
    <name evidence="2" type="ORF">C2E21_7996</name>
</gene>
<dbReference type="EMBL" id="LHPG02000018">
    <property type="protein sequence ID" value="PRW33075.1"/>
    <property type="molecule type" value="Genomic_DNA"/>
</dbReference>
<dbReference type="AlphaFoldDB" id="A0A2P6TG42"/>
<evidence type="ECO:0000313" key="2">
    <source>
        <dbReference type="EMBL" id="PRW33075.1"/>
    </source>
</evidence>
<evidence type="ECO:0000256" key="1">
    <source>
        <dbReference type="SAM" id="MobiDB-lite"/>
    </source>
</evidence>
<protein>
    <submittedName>
        <fullName evidence="2">A-agglutinin anchorage subunit</fullName>
    </submittedName>
</protein>
<feature type="compositionally biased region" description="Basic residues" evidence="1">
    <location>
        <begin position="1"/>
        <end position="11"/>
    </location>
</feature>
<dbReference type="Proteomes" id="UP000239899">
    <property type="component" value="Unassembled WGS sequence"/>
</dbReference>
<comment type="caution">
    <text evidence="2">The sequence shown here is derived from an EMBL/GenBank/DDBJ whole genome shotgun (WGS) entry which is preliminary data.</text>
</comment>
<feature type="region of interest" description="Disordered" evidence="1">
    <location>
        <begin position="1"/>
        <end position="29"/>
    </location>
</feature>
<reference evidence="2 3" key="1">
    <citation type="journal article" date="2018" name="Plant J.">
        <title>Genome sequences of Chlorella sorokiniana UTEX 1602 and Micractinium conductrix SAG 241.80: implications to maltose excretion by a green alga.</title>
        <authorList>
            <person name="Arriola M.B."/>
            <person name="Velmurugan N."/>
            <person name="Zhang Y."/>
            <person name="Plunkett M.H."/>
            <person name="Hondzo H."/>
            <person name="Barney B.M."/>
        </authorList>
    </citation>
    <scope>NUCLEOTIDE SEQUENCE [LARGE SCALE GENOMIC DNA]</scope>
    <source>
        <strain evidence="3">UTEX 1602</strain>
    </source>
</reference>
<organism evidence="2 3">
    <name type="scientific">Chlorella sorokiniana</name>
    <name type="common">Freshwater green alga</name>
    <dbReference type="NCBI Taxonomy" id="3076"/>
    <lineage>
        <taxon>Eukaryota</taxon>
        <taxon>Viridiplantae</taxon>
        <taxon>Chlorophyta</taxon>
        <taxon>core chlorophytes</taxon>
        <taxon>Trebouxiophyceae</taxon>
        <taxon>Chlorellales</taxon>
        <taxon>Chlorellaceae</taxon>
        <taxon>Chlorella clade</taxon>
        <taxon>Chlorella</taxon>
    </lineage>
</organism>
<sequence>MAPRTTHHQHHQQQQPHRQRPPGTPHHAPLADLEARAAALPASAEQLSPGAAAGLLLPILQASHWFQPEELAGLERELLTAQERCTLYSGIREGLLHRDPDVVRAFVLSCGSTPAERPQAGAALLRPPSRHSSDVEIPCGHI</sequence>
<keyword evidence="3" id="KW-1185">Reference proteome</keyword>